<dbReference type="AlphaFoldDB" id="A0A9Q3FUW7"/>
<proteinExistence type="predicted"/>
<organism evidence="1 2">
    <name type="scientific">Austropuccinia psidii MF-1</name>
    <dbReference type="NCBI Taxonomy" id="1389203"/>
    <lineage>
        <taxon>Eukaryota</taxon>
        <taxon>Fungi</taxon>
        <taxon>Dikarya</taxon>
        <taxon>Basidiomycota</taxon>
        <taxon>Pucciniomycotina</taxon>
        <taxon>Pucciniomycetes</taxon>
        <taxon>Pucciniales</taxon>
        <taxon>Sphaerophragmiaceae</taxon>
        <taxon>Austropuccinia</taxon>
    </lineage>
</organism>
<dbReference type="Proteomes" id="UP000765509">
    <property type="component" value="Unassembled WGS sequence"/>
</dbReference>
<keyword evidence="2" id="KW-1185">Reference proteome</keyword>
<name>A0A9Q3FUW7_9BASI</name>
<dbReference type="EMBL" id="AVOT02050604">
    <property type="protein sequence ID" value="MBW0545654.1"/>
    <property type="molecule type" value="Genomic_DNA"/>
</dbReference>
<dbReference type="PANTHER" id="PTHR46579:SF1">
    <property type="entry name" value="F5_8 TYPE C DOMAIN-CONTAINING PROTEIN"/>
    <property type="match status" value="1"/>
</dbReference>
<comment type="caution">
    <text evidence="1">The sequence shown here is derived from an EMBL/GenBank/DDBJ whole genome shotgun (WGS) entry which is preliminary data.</text>
</comment>
<evidence type="ECO:0000313" key="2">
    <source>
        <dbReference type="Proteomes" id="UP000765509"/>
    </source>
</evidence>
<sequence>MSWIWFAEAIVTNHPDSQPRCPRVSLASAQDRTCHLSTSLRGRCSNHYTAGKTMTLPMLRRADVSIELSTATTTRKPASILVTQDFSDWLKWFIPQVEDSIDEWKIKVQDEGLVMCDYQKSPSWKNLYPESHDSQSSSIQLSFSLFVDWFNPLTNKLAGKQILLGVMALNCLNIPPHIRWKRQNTFISSMIPAPNQPNMITINNVLSYFVDELLKLQLGISILTPKNPNGQNGIVKLGCLIGDLVATHKLAGYASHSANYYCSWCEGHKSDISKLEIGHLRQPRIVKDYSYAFKEAKNKTEQDNIWKRKGIRWSELNRIPYWDPVNQVSLGIMHMWYEGVLQNHFVNRWRWSFSEATSKDRVDNSNSNNQYLAQHPNFENNEPLEKIAGLSFEQVTRLKAGFEEVVVPTGVTRVPHQIISYKGGKIKVSEWHSLFSIYLPLVCLNAFLDDFENFASNLLSNRLLLKNTCALITCTNILASKSIEKDDGHRFLQHYKTYCQTSNNLFENCNIVPNHHYALHVKNQLSYWGPLNGVSENSGERLNGFLQTFGNNGKPEEFGLEIITKFCQWQRLMENKIIPTNSKTPHDADVDFELDSSTYLRILSILKIKDPKI</sequence>
<evidence type="ECO:0000313" key="1">
    <source>
        <dbReference type="EMBL" id="MBW0545654.1"/>
    </source>
</evidence>
<protein>
    <submittedName>
        <fullName evidence="1">Uncharacterized protein</fullName>
    </submittedName>
</protein>
<gene>
    <name evidence="1" type="ORF">O181_085369</name>
</gene>
<dbReference type="PANTHER" id="PTHR46579">
    <property type="entry name" value="F5/8 TYPE C DOMAIN-CONTAINING PROTEIN-RELATED"/>
    <property type="match status" value="1"/>
</dbReference>
<accession>A0A9Q3FUW7</accession>
<reference evidence="1" key="1">
    <citation type="submission" date="2021-03" db="EMBL/GenBank/DDBJ databases">
        <title>Draft genome sequence of rust myrtle Austropuccinia psidii MF-1, a brazilian biotype.</title>
        <authorList>
            <person name="Quecine M.C."/>
            <person name="Pachon D.M.R."/>
            <person name="Bonatelli M.L."/>
            <person name="Correr F.H."/>
            <person name="Franceschini L.M."/>
            <person name="Leite T.F."/>
            <person name="Margarido G.R.A."/>
            <person name="Almeida C.A."/>
            <person name="Ferrarezi J.A."/>
            <person name="Labate C.A."/>
        </authorList>
    </citation>
    <scope>NUCLEOTIDE SEQUENCE</scope>
    <source>
        <strain evidence="1">MF-1</strain>
    </source>
</reference>